<accession>A0A166I2E6</accession>
<protein>
    <submittedName>
        <fullName evidence="2">FAD/NAD(P)-binding domain-containing protein</fullName>
    </submittedName>
</protein>
<organism evidence="2 3">
    <name type="scientific">Sistotremastrum suecicum HHB10207 ss-3</name>
    <dbReference type="NCBI Taxonomy" id="1314776"/>
    <lineage>
        <taxon>Eukaryota</taxon>
        <taxon>Fungi</taxon>
        <taxon>Dikarya</taxon>
        <taxon>Basidiomycota</taxon>
        <taxon>Agaricomycotina</taxon>
        <taxon>Agaricomycetes</taxon>
        <taxon>Sistotremastrales</taxon>
        <taxon>Sistotremastraceae</taxon>
        <taxon>Sistotremastrum</taxon>
    </lineage>
</organism>
<keyword evidence="3" id="KW-1185">Reference proteome</keyword>
<reference evidence="2 3" key="1">
    <citation type="journal article" date="2016" name="Mol. Biol. Evol.">
        <title>Comparative Genomics of Early-Diverging Mushroom-Forming Fungi Provides Insights into the Origins of Lignocellulose Decay Capabilities.</title>
        <authorList>
            <person name="Nagy L.G."/>
            <person name="Riley R."/>
            <person name="Tritt A."/>
            <person name="Adam C."/>
            <person name="Daum C."/>
            <person name="Floudas D."/>
            <person name="Sun H."/>
            <person name="Yadav J.S."/>
            <person name="Pangilinan J."/>
            <person name="Larsson K.H."/>
            <person name="Matsuura K."/>
            <person name="Barry K."/>
            <person name="Labutti K."/>
            <person name="Kuo R."/>
            <person name="Ohm R.A."/>
            <person name="Bhattacharya S.S."/>
            <person name="Shirouzu T."/>
            <person name="Yoshinaga Y."/>
            <person name="Martin F.M."/>
            <person name="Grigoriev I.V."/>
            <person name="Hibbett D.S."/>
        </authorList>
    </citation>
    <scope>NUCLEOTIDE SEQUENCE [LARGE SCALE GENOMIC DNA]</scope>
    <source>
        <strain evidence="2 3">HHB10207 ss-3</strain>
    </source>
</reference>
<dbReference type="Proteomes" id="UP000076798">
    <property type="component" value="Unassembled WGS sequence"/>
</dbReference>
<gene>
    <name evidence="2" type="ORF">SISSUDRAFT_1040297</name>
</gene>
<dbReference type="InterPro" id="IPR051209">
    <property type="entry name" value="FAD-bind_Monooxygenase_sf"/>
</dbReference>
<dbReference type="SUPFAM" id="SSF51905">
    <property type="entry name" value="FAD/NAD(P)-binding domain"/>
    <property type="match status" value="2"/>
</dbReference>
<name>A0A166I2E6_9AGAM</name>
<dbReference type="STRING" id="1314776.A0A166I2E6"/>
<dbReference type="Gene3D" id="3.50.50.60">
    <property type="entry name" value="FAD/NAD(P)-binding domain"/>
    <property type="match status" value="2"/>
</dbReference>
<evidence type="ECO:0000256" key="1">
    <source>
        <dbReference type="ARBA" id="ARBA00010139"/>
    </source>
</evidence>
<dbReference type="PANTHER" id="PTHR42877:SF7">
    <property type="entry name" value="FLAVIN-BINDING MONOOXYGENASE-RELATED"/>
    <property type="match status" value="1"/>
</dbReference>
<dbReference type="Pfam" id="PF13450">
    <property type="entry name" value="NAD_binding_8"/>
    <property type="match status" value="1"/>
</dbReference>
<evidence type="ECO:0000313" key="2">
    <source>
        <dbReference type="EMBL" id="KZT43321.1"/>
    </source>
</evidence>
<dbReference type="PANTHER" id="PTHR42877">
    <property type="entry name" value="L-ORNITHINE N(5)-MONOOXYGENASE-RELATED"/>
    <property type="match status" value="1"/>
</dbReference>
<comment type="similarity">
    <text evidence="1">Belongs to the FAD-binding monooxygenase family.</text>
</comment>
<sequence length="538" mass="61903">MLYSPQFDTPLNFPRKLRVICVGAGISGIGFAYQLTRNVENVDLVIYEKNSDVGGCWFENQYPGCQCDVPSHSYTFSWDGNPRWNKYWASWSEIQHYLRGCVDKWYLNKFLKLNHRLVSARWDIEESKWHLEIATPTGRIIRDSADVFFDATGALNRWKWPTIKGLDKFKGHLVHSAAWDHSYDFTGKRVLLIGGGPSGVQITPQLAPIVTHLTHHIRSPLYVPEMRGQNDSPENGYYSEAEKDKFTFDPEYFLQYRKHQTEARFGSFLVSHKDSELQRETRKKVQESMRQRLQYREDLCKKLIPEWEYGCKRSVPGTYFLETLLRPNVRVLAGEILEIKEHSVITEEAGEDQYDAIICATGFDTSYIPSFPIIGRHGINLQDEWAGRVEHYLSVAVHGYPNYFMGSGPNNSTNVVTIQTGAAYAVQCIEKIQKEAIRSLEITYDAVNDFTIHRDLFVKDMVWTGACSSWYKNGTKDGPVLGPWVGSGLHYLAALGKPRFEDYRIRYVHGNRFAYLGNGQTQDEIEGKNLSWFIRQDP</sequence>
<evidence type="ECO:0000313" key="3">
    <source>
        <dbReference type="Proteomes" id="UP000076798"/>
    </source>
</evidence>
<dbReference type="InterPro" id="IPR036188">
    <property type="entry name" value="FAD/NAD-bd_sf"/>
</dbReference>
<dbReference type="EMBL" id="KV428008">
    <property type="protein sequence ID" value="KZT43321.1"/>
    <property type="molecule type" value="Genomic_DNA"/>
</dbReference>
<dbReference type="OrthoDB" id="66881at2759"/>
<proteinExistence type="inferred from homology"/>
<dbReference type="AlphaFoldDB" id="A0A166I2E6"/>